<reference evidence="20 21" key="1">
    <citation type="journal article" date="2011" name="Int. J. Syst. Evol. Microbiol.">
        <title>Zhongshania antarctica gen. nov., sp. nov. and Zhongshania guokunii sp. nov., gammaproteobacteria respectively isolated from coastal attached (fast) ice and surface seawater of the Antarctic.</title>
        <authorList>
            <person name="Li H.J."/>
            <person name="Zhang X.Y."/>
            <person name="Chen C.X."/>
            <person name="Zhang Y.J."/>
            <person name="Gao Z.M."/>
            <person name="Yu Y."/>
            <person name="Chen X.L."/>
            <person name="Chen B."/>
            <person name="Zhang Y.Z."/>
        </authorList>
    </citation>
    <scope>NUCLEOTIDE SEQUENCE [LARGE SCALE GENOMIC DNA]</scope>
    <source>
        <strain evidence="20 21">15-R06ZXC-3</strain>
    </source>
</reference>
<comment type="pathway">
    <text evidence="3 18">Phospholipid metabolism; CDP-diacylglycerol biosynthesis; CDP-diacylglycerol from sn-glycerol 3-phosphate: step 3/3.</text>
</comment>
<dbReference type="RefSeq" id="WP_368391733.1">
    <property type="nucleotide sequence ID" value="NZ_JBFRYC010000004.1"/>
</dbReference>
<protein>
    <recommendedName>
        <fullName evidence="7 18">Phosphatidate cytidylyltransferase</fullName>
        <ecNumber evidence="6 18">2.7.7.41</ecNumber>
    </recommendedName>
</protein>
<evidence type="ECO:0000256" key="13">
    <source>
        <dbReference type="ARBA" id="ARBA00022989"/>
    </source>
</evidence>
<dbReference type="EC" id="2.7.7.41" evidence="6 18"/>
<comment type="subcellular location">
    <subcellularLocation>
        <location evidence="2">Cell membrane</location>
        <topology evidence="2">Multi-pass membrane protein</topology>
    </subcellularLocation>
</comment>
<evidence type="ECO:0000256" key="1">
    <source>
        <dbReference type="ARBA" id="ARBA00001698"/>
    </source>
</evidence>
<comment type="caution">
    <text evidence="20">The sequence shown here is derived from an EMBL/GenBank/DDBJ whole genome shotgun (WGS) entry which is preliminary data.</text>
</comment>
<keyword evidence="13 19" id="KW-1133">Transmembrane helix</keyword>
<dbReference type="PANTHER" id="PTHR46382">
    <property type="entry name" value="PHOSPHATIDATE CYTIDYLYLTRANSFERASE"/>
    <property type="match status" value="1"/>
</dbReference>
<evidence type="ECO:0000256" key="9">
    <source>
        <dbReference type="ARBA" id="ARBA00022516"/>
    </source>
</evidence>
<dbReference type="EMBL" id="JBFRYC010000004">
    <property type="protein sequence ID" value="MEX1661786.1"/>
    <property type="molecule type" value="Genomic_DNA"/>
</dbReference>
<keyword evidence="17" id="KW-1208">Phospholipid metabolism</keyword>
<evidence type="ECO:0000256" key="10">
    <source>
        <dbReference type="ARBA" id="ARBA00022679"/>
    </source>
</evidence>
<proteinExistence type="inferred from homology"/>
<evidence type="ECO:0000256" key="17">
    <source>
        <dbReference type="ARBA" id="ARBA00023264"/>
    </source>
</evidence>
<evidence type="ECO:0000256" key="11">
    <source>
        <dbReference type="ARBA" id="ARBA00022692"/>
    </source>
</evidence>
<keyword evidence="10 18" id="KW-0808">Transferase</keyword>
<accession>A0ABV3TJM6</accession>
<sequence length="265" mass="27658">MSAPKLGGKWGDLAPRFASSLAMVVVGVFAIWWGGPVFAGLAVVVSALMIWELMMMLAPNRAGNAVGLALVAAAVLVAVLWLHSPFALLYLLIVPILALAYARGRRLVGAAYAFAIMLTGYGLVALREGAGLSVIFWIVVVVVVSDIAGYFVGRLMGGPKFWPKISPKKTWSGTVAGWVGAALVGVVFVQFGAATSLIWISPLLAFAGQMGDIVESALKRAVGVKDSSALIPGHGGVLDRFDALTGAVVFLILLSQVMPLPLTEG</sequence>
<keyword evidence="21" id="KW-1185">Reference proteome</keyword>
<evidence type="ECO:0000256" key="6">
    <source>
        <dbReference type="ARBA" id="ARBA00012487"/>
    </source>
</evidence>
<dbReference type="InterPro" id="IPR000374">
    <property type="entry name" value="PC_trans"/>
</dbReference>
<comment type="pathway">
    <text evidence="4">Lipid metabolism.</text>
</comment>
<feature type="transmembrane region" description="Helical" evidence="19">
    <location>
        <begin position="109"/>
        <end position="126"/>
    </location>
</feature>
<dbReference type="PROSITE" id="PS01315">
    <property type="entry name" value="CDS"/>
    <property type="match status" value="1"/>
</dbReference>
<keyword evidence="14" id="KW-0443">Lipid metabolism</keyword>
<feature type="transmembrane region" description="Helical" evidence="19">
    <location>
        <begin position="132"/>
        <end position="153"/>
    </location>
</feature>
<dbReference type="Proteomes" id="UP001557465">
    <property type="component" value="Unassembled WGS sequence"/>
</dbReference>
<feature type="transmembrane region" description="Helical" evidence="19">
    <location>
        <begin position="87"/>
        <end position="102"/>
    </location>
</feature>
<evidence type="ECO:0000256" key="7">
    <source>
        <dbReference type="ARBA" id="ARBA00019373"/>
    </source>
</evidence>
<evidence type="ECO:0000256" key="19">
    <source>
        <dbReference type="SAM" id="Phobius"/>
    </source>
</evidence>
<evidence type="ECO:0000256" key="3">
    <source>
        <dbReference type="ARBA" id="ARBA00005119"/>
    </source>
</evidence>
<evidence type="ECO:0000256" key="18">
    <source>
        <dbReference type="RuleBase" id="RU003938"/>
    </source>
</evidence>
<evidence type="ECO:0000256" key="4">
    <source>
        <dbReference type="ARBA" id="ARBA00005189"/>
    </source>
</evidence>
<keyword evidence="8" id="KW-1003">Cell membrane</keyword>
<evidence type="ECO:0000256" key="14">
    <source>
        <dbReference type="ARBA" id="ARBA00023098"/>
    </source>
</evidence>
<feature type="transmembrane region" description="Helical" evidence="19">
    <location>
        <begin position="20"/>
        <end position="50"/>
    </location>
</feature>
<evidence type="ECO:0000256" key="15">
    <source>
        <dbReference type="ARBA" id="ARBA00023136"/>
    </source>
</evidence>
<evidence type="ECO:0000313" key="21">
    <source>
        <dbReference type="Proteomes" id="UP001557465"/>
    </source>
</evidence>
<evidence type="ECO:0000313" key="20">
    <source>
        <dbReference type="EMBL" id="MEX1661786.1"/>
    </source>
</evidence>
<evidence type="ECO:0000256" key="5">
    <source>
        <dbReference type="ARBA" id="ARBA00010185"/>
    </source>
</evidence>
<gene>
    <name evidence="20" type="ORF">AB4874_08995</name>
</gene>
<dbReference type="GO" id="GO:0016779">
    <property type="term" value="F:nucleotidyltransferase activity"/>
    <property type="evidence" value="ECO:0007669"/>
    <property type="project" value="UniProtKB-KW"/>
</dbReference>
<dbReference type="PANTHER" id="PTHR46382:SF1">
    <property type="entry name" value="PHOSPHATIDATE CYTIDYLYLTRANSFERASE"/>
    <property type="match status" value="1"/>
</dbReference>
<evidence type="ECO:0000256" key="2">
    <source>
        <dbReference type="ARBA" id="ARBA00004651"/>
    </source>
</evidence>
<keyword evidence="16" id="KW-0594">Phospholipid biosynthesis</keyword>
<organism evidence="20 21">
    <name type="scientific">Thioclava arctica</name>
    <dbReference type="NCBI Taxonomy" id="3238301"/>
    <lineage>
        <taxon>Bacteria</taxon>
        <taxon>Pseudomonadati</taxon>
        <taxon>Pseudomonadota</taxon>
        <taxon>Alphaproteobacteria</taxon>
        <taxon>Rhodobacterales</taxon>
        <taxon>Paracoccaceae</taxon>
        <taxon>Thioclava</taxon>
    </lineage>
</organism>
<evidence type="ECO:0000256" key="16">
    <source>
        <dbReference type="ARBA" id="ARBA00023209"/>
    </source>
</evidence>
<dbReference type="Pfam" id="PF01148">
    <property type="entry name" value="CTP_transf_1"/>
    <property type="match status" value="1"/>
</dbReference>
<evidence type="ECO:0000256" key="12">
    <source>
        <dbReference type="ARBA" id="ARBA00022695"/>
    </source>
</evidence>
<comment type="similarity">
    <text evidence="5 18">Belongs to the CDS family.</text>
</comment>
<keyword evidence="9" id="KW-0444">Lipid biosynthesis</keyword>
<keyword evidence="15 19" id="KW-0472">Membrane</keyword>
<comment type="catalytic activity">
    <reaction evidence="1 18">
        <text>a 1,2-diacyl-sn-glycero-3-phosphate + CTP + H(+) = a CDP-1,2-diacyl-sn-glycerol + diphosphate</text>
        <dbReference type="Rhea" id="RHEA:16229"/>
        <dbReference type="ChEBI" id="CHEBI:15378"/>
        <dbReference type="ChEBI" id="CHEBI:33019"/>
        <dbReference type="ChEBI" id="CHEBI:37563"/>
        <dbReference type="ChEBI" id="CHEBI:58332"/>
        <dbReference type="ChEBI" id="CHEBI:58608"/>
        <dbReference type="EC" id="2.7.7.41"/>
    </reaction>
</comment>
<evidence type="ECO:0000256" key="8">
    <source>
        <dbReference type="ARBA" id="ARBA00022475"/>
    </source>
</evidence>
<feature type="transmembrane region" description="Helical" evidence="19">
    <location>
        <begin position="62"/>
        <end position="81"/>
    </location>
</feature>
<keyword evidence="11 18" id="KW-0812">Transmembrane</keyword>
<feature type="transmembrane region" description="Helical" evidence="19">
    <location>
        <begin position="174"/>
        <end position="200"/>
    </location>
</feature>
<keyword evidence="12 18" id="KW-0548">Nucleotidyltransferase</keyword>
<name>A0ABV3TJM6_9RHOB</name>